<keyword evidence="1" id="KW-1133">Transmembrane helix</keyword>
<comment type="caution">
    <text evidence="4">The sequence shown here is derived from an EMBL/GenBank/DDBJ whole genome shotgun (WGS) entry which is preliminary data.</text>
</comment>
<evidence type="ECO:0000259" key="3">
    <source>
        <dbReference type="Pfam" id="PF13559"/>
    </source>
</evidence>
<evidence type="ECO:0000313" key="5">
    <source>
        <dbReference type="Proteomes" id="UP000553034"/>
    </source>
</evidence>
<evidence type="ECO:0000256" key="1">
    <source>
        <dbReference type="SAM" id="Phobius"/>
    </source>
</evidence>
<feature type="signal peptide" evidence="2">
    <location>
        <begin position="1"/>
        <end position="23"/>
    </location>
</feature>
<keyword evidence="1" id="KW-0812">Transmembrane</keyword>
<reference evidence="4 5" key="1">
    <citation type="submission" date="2020-08" db="EMBL/GenBank/DDBJ databases">
        <title>Genomic Encyclopedia of Type Strains, Phase IV (KMG-IV): sequencing the most valuable type-strain genomes for metagenomic binning, comparative biology and taxonomic classification.</title>
        <authorList>
            <person name="Goeker M."/>
        </authorList>
    </citation>
    <scope>NUCLEOTIDE SEQUENCE [LARGE SCALE GENOMIC DNA]</scope>
    <source>
        <strain evidence="4 5">DSM 29568</strain>
    </source>
</reference>
<evidence type="ECO:0000256" key="2">
    <source>
        <dbReference type="SAM" id="SignalP"/>
    </source>
</evidence>
<gene>
    <name evidence="4" type="ORF">GGR32_001437</name>
</gene>
<protein>
    <recommendedName>
        <fullName evidence="3">Protein-glutamine gamma-glutamyltransferase-like C-terminal domain-containing protein</fullName>
    </recommendedName>
</protein>
<organism evidence="4 5">
    <name type="scientific">Mesonia hippocampi</name>
    <dbReference type="NCBI Taxonomy" id="1628250"/>
    <lineage>
        <taxon>Bacteria</taxon>
        <taxon>Pseudomonadati</taxon>
        <taxon>Bacteroidota</taxon>
        <taxon>Flavobacteriia</taxon>
        <taxon>Flavobacteriales</taxon>
        <taxon>Flavobacteriaceae</taxon>
        <taxon>Mesonia</taxon>
    </lineage>
</organism>
<accession>A0A840EQ06</accession>
<keyword evidence="2" id="KW-0732">Signal</keyword>
<dbReference type="AlphaFoldDB" id="A0A840EQ06"/>
<feature type="chain" id="PRO_5032465217" description="Protein-glutamine gamma-glutamyltransferase-like C-terminal domain-containing protein" evidence="2">
    <location>
        <begin position="24"/>
        <end position="250"/>
    </location>
</feature>
<dbReference type="EMBL" id="JACIFO010000005">
    <property type="protein sequence ID" value="MBB4119141.1"/>
    <property type="molecule type" value="Genomic_DNA"/>
</dbReference>
<dbReference type="Proteomes" id="UP000553034">
    <property type="component" value="Unassembled WGS sequence"/>
</dbReference>
<dbReference type="RefSeq" id="WP_183477497.1">
    <property type="nucleotide sequence ID" value="NZ_JACIFO010000005.1"/>
</dbReference>
<proteinExistence type="predicted"/>
<keyword evidence="1" id="KW-0472">Membrane</keyword>
<feature type="domain" description="Protein-glutamine gamma-glutamyltransferase-like C-terminal" evidence="3">
    <location>
        <begin position="170"/>
        <end position="235"/>
    </location>
</feature>
<dbReference type="Pfam" id="PF13559">
    <property type="entry name" value="DUF4129"/>
    <property type="match status" value="1"/>
</dbReference>
<evidence type="ECO:0000313" key="4">
    <source>
        <dbReference type="EMBL" id="MBB4119141.1"/>
    </source>
</evidence>
<sequence>MKKLLYISIFFMLYGKLTATALAVNDSILNIQQQHLTPLAFDKEKIADYKKSSSFDYTENKQDSATMAFFKWLDNLWNSFWHWLLDGNEANDLLGTIMYISKYLLILLLLAFVVWLFFKVNPGKYFLSKKAKGTVMLSEDEKIMASKNLPKLIEEAINNKNYRLAIRYYYLDVLKKLKENNFIDYQPEKTNFAYILEIEKEDLREQFQKQTEVYDFVWYGEFPVNKQLFTKVQQHYISTLKTITTHGKSL</sequence>
<name>A0A840EQ06_9FLAO</name>
<dbReference type="InterPro" id="IPR025403">
    <property type="entry name" value="TgpA-like_C"/>
</dbReference>
<feature type="transmembrane region" description="Helical" evidence="1">
    <location>
        <begin position="97"/>
        <end position="118"/>
    </location>
</feature>
<keyword evidence="5" id="KW-1185">Reference proteome</keyword>